<evidence type="ECO:0000256" key="3">
    <source>
        <dbReference type="ARBA" id="ARBA00022989"/>
    </source>
</evidence>
<feature type="transmembrane region" description="Helical" evidence="6">
    <location>
        <begin position="258"/>
        <end position="284"/>
    </location>
</feature>
<dbReference type="AlphaFoldDB" id="A0AAV1M6Y3"/>
<evidence type="ECO:0000313" key="7">
    <source>
        <dbReference type="EMBL" id="CAK1602132.1"/>
    </source>
</evidence>
<accession>A0AAV1M6Y3</accession>
<evidence type="ECO:0000256" key="5">
    <source>
        <dbReference type="ARBA" id="ARBA00038268"/>
    </source>
</evidence>
<feature type="transmembrane region" description="Helical" evidence="6">
    <location>
        <begin position="446"/>
        <end position="466"/>
    </location>
</feature>
<organism evidence="7 8">
    <name type="scientific">Parnassius mnemosyne</name>
    <name type="common">clouded apollo</name>
    <dbReference type="NCBI Taxonomy" id="213953"/>
    <lineage>
        <taxon>Eukaryota</taxon>
        <taxon>Metazoa</taxon>
        <taxon>Ecdysozoa</taxon>
        <taxon>Arthropoda</taxon>
        <taxon>Hexapoda</taxon>
        <taxon>Insecta</taxon>
        <taxon>Pterygota</taxon>
        <taxon>Neoptera</taxon>
        <taxon>Endopterygota</taxon>
        <taxon>Lepidoptera</taxon>
        <taxon>Glossata</taxon>
        <taxon>Ditrysia</taxon>
        <taxon>Papilionoidea</taxon>
        <taxon>Papilionidae</taxon>
        <taxon>Parnassiinae</taxon>
        <taxon>Parnassini</taxon>
        <taxon>Parnassius</taxon>
        <taxon>Driopa</taxon>
    </lineage>
</organism>
<dbReference type="Proteomes" id="UP001314205">
    <property type="component" value="Unassembled WGS sequence"/>
</dbReference>
<keyword evidence="4 6" id="KW-0472">Membrane</keyword>
<reference evidence="7 8" key="1">
    <citation type="submission" date="2023-11" db="EMBL/GenBank/DDBJ databases">
        <authorList>
            <person name="Hedman E."/>
            <person name="Englund M."/>
            <person name="Stromberg M."/>
            <person name="Nyberg Akerstrom W."/>
            <person name="Nylinder S."/>
            <person name="Jareborg N."/>
            <person name="Kallberg Y."/>
            <person name="Kronander E."/>
        </authorList>
    </citation>
    <scope>NUCLEOTIDE SEQUENCE [LARGE SCALE GENOMIC DNA]</scope>
</reference>
<evidence type="ECO:0000256" key="6">
    <source>
        <dbReference type="SAM" id="Phobius"/>
    </source>
</evidence>
<feature type="transmembrane region" description="Helical" evidence="6">
    <location>
        <begin position="103"/>
        <end position="129"/>
    </location>
</feature>
<comment type="similarity">
    <text evidence="5">Belongs to the membrane-bound acyltransferase family. HHAT subfamily.</text>
</comment>
<dbReference type="GO" id="GO:0016020">
    <property type="term" value="C:membrane"/>
    <property type="evidence" value="ECO:0007669"/>
    <property type="project" value="UniProtKB-SubCell"/>
</dbReference>
<protein>
    <recommendedName>
        <fullName evidence="9">Protein-cysteine N-palmitoyltransferase Rasp</fullName>
    </recommendedName>
</protein>
<evidence type="ECO:0000256" key="4">
    <source>
        <dbReference type="ARBA" id="ARBA00023136"/>
    </source>
</evidence>
<dbReference type="EMBL" id="CAVLGL010000137">
    <property type="protein sequence ID" value="CAK1602132.1"/>
    <property type="molecule type" value="Genomic_DNA"/>
</dbReference>
<feature type="transmembrane region" description="Helical" evidence="6">
    <location>
        <begin position="216"/>
        <end position="237"/>
    </location>
</feature>
<comment type="caution">
    <text evidence="7">The sequence shown here is derived from an EMBL/GenBank/DDBJ whole genome shotgun (WGS) entry which is preliminary data.</text>
</comment>
<evidence type="ECO:0000256" key="1">
    <source>
        <dbReference type="ARBA" id="ARBA00004141"/>
    </source>
</evidence>
<feature type="transmembrane region" description="Helical" evidence="6">
    <location>
        <begin position="381"/>
        <end position="399"/>
    </location>
</feature>
<dbReference type="GO" id="GO:0016409">
    <property type="term" value="F:palmitoyltransferase activity"/>
    <property type="evidence" value="ECO:0007669"/>
    <property type="project" value="TreeGrafter"/>
</dbReference>
<comment type="subcellular location">
    <subcellularLocation>
        <location evidence="1">Membrane</location>
        <topology evidence="1">Multi-pass membrane protein</topology>
    </subcellularLocation>
</comment>
<name>A0AAV1M6Y3_9NEOP</name>
<feature type="transmembrane region" description="Helical" evidence="6">
    <location>
        <begin position="72"/>
        <end position="91"/>
    </location>
</feature>
<gene>
    <name evidence="7" type="ORF">PARMNEM_LOCUS20672</name>
</gene>
<keyword evidence="3 6" id="KW-1133">Transmembrane helix</keyword>
<proteinExistence type="inferred from homology"/>
<keyword evidence="8" id="KW-1185">Reference proteome</keyword>
<dbReference type="PANTHER" id="PTHR13285">
    <property type="entry name" value="ACYLTRANSFERASE"/>
    <property type="match status" value="1"/>
</dbReference>
<keyword evidence="2 6" id="KW-0812">Transmembrane</keyword>
<dbReference type="PANTHER" id="PTHR13285:SF18">
    <property type="entry name" value="PROTEIN-CYSTEINE N-PALMITOYLTRANSFERASE RASP"/>
    <property type="match status" value="1"/>
</dbReference>
<dbReference type="InterPro" id="IPR004299">
    <property type="entry name" value="MBOAT_fam"/>
</dbReference>
<sequence length="523" mass="61985">MKSKLCCIELFICFCVWICANLYSLFMLFEAQTEILPQNGQEMKLLKDLKPGLRFIQRPKDESDIEWSSWKYFIHISFYYLIIQFIISEIIRKFSLPILKHWYILSSVIFIASHMGVRQMIIILIQPMLYGIIIMLGGNKQSIWMTSILLLASYNSLKYKYYFWNFLDHEEMQDEEVYLMLFSVAWIELRCISYTIDYIDKRDTNKIHNFFFYNDVVNMFSYILYLPLLYTGPIILYEEFEKSFNVKYESLTLRVKRFIWDLTLLKFYSFILDIAFHYIYFFAMQDNMELVRKLPTTALCGGGLWMGLEFHMKYVISYGTTTAFARLDNIEPPPMPRCIARVHIYSQMWRHFDVGLYRFLVKYIYKPGLTIVSTLTKLPKIAHRLIASLATFVFIFMWHGTVWHIFIWSILNYLGIILEHVGKELSRHRMYEWFKINILKTDKIEAYFIALLCTPLLALSAISNFYLFAGTEIGNLFFECFINPSLWNSMLLGISLYCCCHVSMALADFPSRGCTQKLNGKSE</sequence>
<dbReference type="Pfam" id="PF03062">
    <property type="entry name" value="MBOAT"/>
    <property type="match status" value="1"/>
</dbReference>
<dbReference type="InterPro" id="IPR051085">
    <property type="entry name" value="MB_O-acyltransferase"/>
</dbReference>
<evidence type="ECO:0000313" key="8">
    <source>
        <dbReference type="Proteomes" id="UP001314205"/>
    </source>
</evidence>
<evidence type="ECO:0008006" key="9">
    <source>
        <dbReference type="Google" id="ProtNLM"/>
    </source>
</evidence>
<feature type="transmembrane region" description="Helical" evidence="6">
    <location>
        <begin position="7"/>
        <end position="29"/>
    </location>
</feature>
<dbReference type="GO" id="GO:0005783">
    <property type="term" value="C:endoplasmic reticulum"/>
    <property type="evidence" value="ECO:0007669"/>
    <property type="project" value="TreeGrafter"/>
</dbReference>
<evidence type="ECO:0000256" key="2">
    <source>
        <dbReference type="ARBA" id="ARBA00022692"/>
    </source>
</evidence>